<dbReference type="PANTHER" id="PTHR30290">
    <property type="entry name" value="PERIPLASMIC BINDING COMPONENT OF ABC TRANSPORTER"/>
    <property type="match status" value="1"/>
</dbReference>
<dbReference type="RefSeq" id="WP_230512286.1">
    <property type="nucleotide sequence ID" value="NZ_JAJITD010000014.1"/>
</dbReference>
<sequence length="554" mass="60934">MSVDRRDFIQRSLAMLWAGTLGAAWPLAHAAAAGASGGASAGTSTIPSAASAVTPTRGGTLTYAVQQEPPSLVSLLDTNTVIRNISAKITEGLLRYDAQFNPQPLLAIAWSTSADGLQYTFRLRPGVKWHDGEAFTSADVRYSILTQKRLGPRGRITLANVERVDTPDPLTAVVVLGKPTPYFLKALSSAELPIVPQHRYGDGDPLTSPNLSAPVGTGPFVFDQWVRGSHVSLRRNPHYWRAGAPYLDRVVYRIVPDQGAISVALETGEVDAATNVGLADLGRLAKLPHLKIDDTYDAYLNNAAFLEFNLDNPVLAKPEVRKAIAQAIDRNFIRDNVFYRRSSVVDSPVPKVLSSYYDDSTFHYPFDVDAANRQLDAAGYPKQADGQRFAVKINYITGSDFRRAAEYLRAALARIGIKATILDGDLPTYLRRAYTARDFDLNLNGLGRLYDPTVGVQRIYWSDGVKHPLIWINASHYQNPQVDELFRTAAIDTDDARRAAAFRQIQQIVGRELPVLPLVTVPALQVYHSRVHHLNNSIDLTAGDFSDTWIEAKS</sequence>
<dbReference type="InterPro" id="IPR030678">
    <property type="entry name" value="Peptide/Ni-bd"/>
</dbReference>
<dbReference type="PANTHER" id="PTHR30290:SF38">
    <property type="entry name" value="D,D-DIPEPTIDE-BINDING PERIPLASMIC PROTEIN DDPA-RELATED"/>
    <property type="match status" value="1"/>
</dbReference>
<dbReference type="CDD" id="cd08517">
    <property type="entry name" value="PBP2_NikA_DppA_OppA_like_13"/>
    <property type="match status" value="1"/>
</dbReference>
<keyword evidence="2 3" id="KW-0732">Signal</keyword>
<dbReference type="EMBL" id="JAJITD010000014">
    <property type="protein sequence ID" value="MCC8395867.1"/>
    <property type="molecule type" value="Genomic_DNA"/>
</dbReference>
<evidence type="ECO:0000256" key="1">
    <source>
        <dbReference type="ARBA" id="ARBA00005695"/>
    </source>
</evidence>
<dbReference type="PIRSF" id="PIRSF002741">
    <property type="entry name" value="MppA"/>
    <property type="match status" value="1"/>
</dbReference>
<dbReference type="SUPFAM" id="SSF53850">
    <property type="entry name" value="Periplasmic binding protein-like II"/>
    <property type="match status" value="1"/>
</dbReference>
<keyword evidence="6" id="KW-1185">Reference proteome</keyword>
<name>A0ABS8K153_9BURK</name>
<evidence type="ECO:0000256" key="3">
    <source>
        <dbReference type="SAM" id="SignalP"/>
    </source>
</evidence>
<evidence type="ECO:0000313" key="5">
    <source>
        <dbReference type="EMBL" id="MCC8395867.1"/>
    </source>
</evidence>
<reference evidence="5 6" key="1">
    <citation type="submission" date="2021-11" db="EMBL/GenBank/DDBJ databases">
        <authorList>
            <person name="Oh E.-T."/>
            <person name="Kim S.-B."/>
        </authorList>
    </citation>
    <scope>NUCLEOTIDE SEQUENCE [LARGE SCALE GENOMIC DNA]</scope>
    <source>
        <strain evidence="5 6">MMS20-SJTR3</strain>
    </source>
</reference>
<dbReference type="Pfam" id="PF00496">
    <property type="entry name" value="SBP_bac_5"/>
    <property type="match status" value="1"/>
</dbReference>
<dbReference type="InterPro" id="IPR006311">
    <property type="entry name" value="TAT_signal"/>
</dbReference>
<feature type="domain" description="Solute-binding protein family 5" evidence="4">
    <location>
        <begin position="102"/>
        <end position="462"/>
    </location>
</feature>
<feature type="chain" id="PRO_5046348281" evidence="3">
    <location>
        <begin position="31"/>
        <end position="554"/>
    </location>
</feature>
<comment type="caution">
    <text evidence="5">The sequence shown here is derived from an EMBL/GenBank/DDBJ whole genome shotgun (WGS) entry which is preliminary data.</text>
</comment>
<feature type="signal peptide" evidence="3">
    <location>
        <begin position="1"/>
        <end position="30"/>
    </location>
</feature>
<dbReference type="Gene3D" id="3.40.190.10">
    <property type="entry name" value="Periplasmic binding protein-like II"/>
    <property type="match status" value="1"/>
</dbReference>
<comment type="similarity">
    <text evidence="1">Belongs to the bacterial solute-binding protein 5 family.</text>
</comment>
<organism evidence="5 6">
    <name type="scientific">Paraburkholderia sejongensis</name>
    <dbReference type="NCBI Taxonomy" id="2886946"/>
    <lineage>
        <taxon>Bacteria</taxon>
        <taxon>Pseudomonadati</taxon>
        <taxon>Pseudomonadota</taxon>
        <taxon>Betaproteobacteria</taxon>
        <taxon>Burkholderiales</taxon>
        <taxon>Burkholderiaceae</taxon>
        <taxon>Paraburkholderia</taxon>
    </lineage>
</organism>
<dbReference type="InterPro" id="IPR039424">
    <property type="entry name" value="SBP_5"/>
</dbReference>
<dbReference type="Gene3D" id="3.10.105.10">
    <property type="entry name" value="Dipeptide-binding Protein, Domain 3"/>
    <property type="match status" value="1"/>
</dbReference>
<evidence type="ECO:0000256" key="2">
    <source>
        <dbReference type="ARBA" id="ARBA00022729"/>
    </source>
</evidence>
<evidence type="ECO:0000259" key="4">
    <source>
        <dbReference type="Pfam" id="PF00496"/>
    </source>
</evidence>
<dbReference type="InterPro" id="IPR000914">
    <property type="entry name" value="SBP_5_dom"/>
</dbReference>
<dbReference type="PROSITE" id="PS51318">
    <property type="entry name" value="TAT"/>
    <property type="match status" value="1"/>
</dbReference>
<evidence type="ECO:0000313" key="6">
    <source>
        <dbReference type="Proteomes" id="UP001431019"/>
    </source>
</evidence>
<dbReference type="Proteomes" id="UP001431019">
    <property type="component" value="Unassembled WGS sequence"/>
</dbReference>
<gene>
    <name evidence="5" type="ORF">LJ656_25095</name>
</gene>
<protein>
    <submittedName>
        <fullName evidence="5">ABC transporter substrate-binding protein</fullName>
    </submittedName>
</protein>
<accession>A0ABS8K153</accession>
<proteinExistence type="inferred from homology"/>